<dbReference type="Pfam" id="PF13384">
    <property type="entry name" value="HTH_23"/>
    <property type="match status" value="1"/>
</dbReference>
<dbReference type="InParanoid" id="D6U209"/>
<dbReference type="Gene3D" id="1.10.10.60">
    <property type="entry name" value="Homeodomain-like"/>
    <property type="match status" value="1"/>
</dbReference>
<keyword evidence="2" id="KW-1185">Reference proteome</keyword>
<name>D6U209_KTERA</name>
<dbReference type="RefSeq" id="WP_007917956.1">
    <property type="nucleotide sequence ID" value="NZ_ADVG01000004.1"/>
</dbReference>
<proteinExistence type="predicted"/>
<sequence>MRRYTVTLTKEERDYLNSVVLPTGTEYQRVVAHVLLLVDCSQPERQLDVKIAESVGIAQRTVLRIKQRCVEKGMHFALGRTNGQHLNYPDPAKVALAQQLREEGKKPMEICTTLAISRPTLYRWFRDAKEG</sequence>
<organism evidence="1 2">
    <name type="scientific">Ktedonobacter racemifer DSM 44963</name>
    <dbReference type="NCBI Taxonomy" id="485913"/>
    <lineage>
        <taxon>Bacteria</taxon>
        <taxon>Bacillati</taxon>
        <taxon>Chloroflexota</taxon>
        <taxon>Ktedonobacteria</taxon>
        <taxon>Ktedonobacterales</taxon>
        <taxon>Ktedonobacteraceae</taxon>
        <taxon>Ktedonobacter</taxon>
    </lineage>
</organism>
<dbReference type="Proteomes" id="UP000004508">
    <property type="component" value="Unassembled WGS sequence"/>
</dbReference>
<accession>D6U209</accession>
<dbReference type="EMBL" id="ADVG01000004">
    <property type="protein sequence ID" value="EFH80893.1"/>
    <property type="molecule type" value="Genomic_DNA"/>
</dbReference>
<reference evidence="1 2" key="1">
    <citation type="journal article" date="2011" name="Stand. Genomic Sci.">
        <title>Non-contiguous finished genome sequence and contextual data of the filamentous soil bacterium Ktedonobacter racemifer type strain (SOSP1-21).</title>
        <authorList>
            <person name="Chang Y.J."/>
            <person name="Land M."/>
            <person name="Hauser L."/>
            <person name="Chertkov O."/>
            <person name="Del Rio T.G."/>
            <person name="Nolan M."/>
            <person name="Copeland A."/>
            <person name="Tice H."/>
            <person name="Cheng J.F."/>
            <person name="Lucas S."/>
            <person name="Han C."/>
            <person name="Goodwin L."/>
            <person name="Pitluck S."/>
            <person name="Ivanova N."/>
            <person name="Ovchinikova G."/>
            <person name="Pati A."/>
            <person name="Chen A."/>
            <person name="Palaniappan K."/>
            <person name="Mavromatis K."/>
            <person name="Liolios K."/>
            <person name="Brettin T."/>
            <person name="Fiebig A."/>
            <person name="Rohde M."/>
            <person name="Abt B."/>
            <person name="Goker M."/>
            <person name="Detter J.C."/>
            <person name="Woyke T."/>
            <person name="Bristow J."/>
            <person name="Eisen J.A."/>
            <person name="Markowitz V."/>
            <person name="Hugenholtz P."/>
            <person name="Kyrpides N.C."/>
            <person name="Klenk H.P."/>
            <person name="Lapidus A."/>
        </authorList>
    </citation>
    <scope>NUCLEOTIDE SEQUENCE [LARGE SCALE GENOMIC DNA]</scope>
    <source>
        <strain evidence="2">DSM 44963</strain>
    </source>
</reference>
<protein>
    <submittedName>
        <fullName evidence="1">Uncharacterized protein</fullName>
    </submittedName>
</protein>
<evidence type="ECO:0000313" key="2">
    <source>
        <dbReference type="Proteomes" id="UP000004508"/>
    </source>
</evidence>
<dbReference type="STRING" id="485913.Krac_1526"/>
<evidence type="ECO:0000313" key="1">
    <source>
        <dbReference type="EMBL" id="EFH80893.1"/>
    </source>
</evidence>
<dbReference type="OrthoDB" id="4722751at2"/>
<comment type="caution">
    <text evidence="1">The sequence shown here is derived from an EMBL/GenBank/DDBJ whole genome shotgun (WGS) entry which is preliminary data.</text>
</comment>
<dbReference type="AlphaFoldDB" id="D6U209"/>
<gene>
    <name evidence="1" type="ORF">Krac_1526</name>
</gene>